<dbReference type="AlphaFoldDB" id="A0A3E4JUU7"/>
<sequence>MDKEYVMRVAATIREQLVTMTDTPVLMSWGIGEFMATVFNDLPGLKFHVNGRLFQGEVLICLNGSDYYEVYLRNGTDIECLSDEVCFDELGELIDRHIESGTDKEEYARFCEQAAMSFGFGN</sequence>
<organism evidence="1 2">
    <name type="scientific">Phocaeicola vulgatus</name>
    <name type="common">Bacteroides vulgatus</name>
    <dbReference type="NCBI Taxonomy" id="821"/>
    <lineage>
        <taxon>Bacteria</taxon>
        <taxon>Pseudomonadati</taxon>
        <taxon>Bacteroidota</taxon>
        <taxon>Bacteroidia</taxon>
        <taxon>Bacteroidales</taxon>
        <taxon>Bacteroidaceae</taxon>
        <taxon>Phocaeicola</taxon>
    </lineage>
</organism>
<reference evidence="1 2" key="1">
    <citation type="submission" date="2018-08" db="EMBL/GenBank/DDBJ databases">
        <title>A genome reference for cultivated species of the human gut microbiota.</title>
        <authorList>
            <person name="Zou Y."/>
            <person name="Xue W."/>
            <person name="Luo G."/>
        </authorList>
    </citation>
    <scope>NUCLEOTIDE SEQUENCE [LARGE SCALE GENOMIC DNA]</scope>
    <source>
        <strain evidence="1 2">TM05-16</strain>
    </source>
</reference>
<gene>
    <name evidence="1" type="ORF">DXD46_03665</name>
</gene>
<dbReference type="RefSeq" id="WP_005807120.1">
    <property type="nucleotide sequence ID" value="NZ_QRTU01000025.1"/>
</dbReference>
<dbReference type="Proteomes" id="UP000260640">
    <property type="component" value="Unassembled WGS sequence"/>
</dbReference>
<dbReference type="EMBL" id="QSPP01000005">
    <property type="protein sequence ID" value="RGJ91251.1"/>
    <property type="molecule type" value="Genomic_DNA"/>
</dbReference>
<proteinExistence type="predicted"/>
<comment type="caution">
    <text evidence="1">The sequence shown here is derived from an EMBL/GenBank/DDBJ whole genome shotgun (WGS) entry which is preliminary data.</text>
</comment>
<evidence type="ECO:0000313" key="2">
    <source>
        <dbReference type="Proteomes" id="UP000260640"/>
    </source>
</evidence>
<evidence type="ECO:0000313" key="1">
    <source>
        <dbReference type="EMBL" id="RGJ91251.1"/>
    </source>
</evidence>
<protein>
    <submittedName>
        <fullName evidence="1">Uncharacterized protein</fullName>
    </submittedName>
</protein>
<name>A0A3E4JUU7_PHOVU</name>
<accession>A0A3E4JUU7</accession>